<name>A0A0K2VEK4_LEPSM</name>
<evidence type="ECO:0000313" key="1">
    <source>
        <dbReference type="EMBL" id="CDW48810.1"/>
    </source>
</evidence>
<protein>
    <submittedName>
        <fullName evidence="1">Uncharacterized protein</fullName>
    </submittedName>
</protein>
<dbReference type="AlphaFoldDB" id="A0A0K2VEK4"/>
<organism evidence="1">
    <name type="scientific">Lepeophtheirus salmonis</name>
    <name type="common">Salmon louse</name>
    <name type="synonym">Caligus salmonis</name>
    <dbReference type="NCBI Taxonomy" id="72036"/>
    <lineage>
        <taxon>Eukaryota</taxon>
        <taxon>Metazoa</taxon>
        <taxon>Ecdysozoa</taxon>
        <taxon>Arthropoda</taxon>
        <taxon>Crustacea</taxon>
        <taxon>Multicrustacea</taxon>
        <taxon>Hexanauplia</taxon>
        <taxon>Copepoda</taxon>
        <taxon>Siphonostomatoida</taxon>
        <taxon>Caligidae</taxon>
        <taxon>Lepeophtheirus</taxon>
    </lineage>
</organism>
<accession>A0A0K2VEK4</accession>
<reference evidence="1" key="1">
    <citation type="submission" date="2014-05" db="EMBL/GenBank/DDBJ databases">
        <authorList>
            <person name="Chronopoulou M."/>
        </authorList>
    </citation>
    <scope>NUCLEOTIDE SEQUENCE</scope>
    <source>
        <tissue evidence="1">Whole organism</tissue>
    </source>
</reference>
<sequence length="32" mass="3580">MFLNIGPKLFNAFGTRSFLLSNNVSELIGELH</sequence>
<proteinExistence type="predicted"/>
<dbReference type="EMBL" id="HACA01031449">
    <property type="protein sequence ID" value="CDW48810.1"/>
    <property type="molecule type" value="Transcribed_RNA"/>
</dbReference>